<dbReference type="PANTHER" id="PTHR23305:SF18">
    <property type="entry name" value="OBG-TYPE G DOMAIN-CONTAINING PROTEIN"/>
    <property type="match status" value="1"/>
</dbReference>
<dbReference type="GO" id="GO:0016887">
    <property type="term" value="F:ATP hydrolysis activity"/>
    <property type="evidence" value="ECO:0007669"/>
    <property type="project" value="UniProtKB-UniRule"/>
</dbReference>
<dbReference type="GO" id="GO:0046872">
    <property type="term" value="F:metal ion binding"/>
    <property type="evidence" value="ECO:0007669"/>
    <property type="project" value="UniProtKB-KW"/>
</dbReference>
<evidence type="ECO:0000256" key="1">
    <source>
        <dbReference type="ARBA" id="ARBA00001946"/>
    </source>
</evidence>
<accession>A0A6N8EDY5</accession>
<dbReference type="Pfam" id="PF01926">
    <property type="entry name" value="MMR_HSR1"/>
    <property type="match status" value="1"/>
</dbReference>
<feature type="binding site" evidence="6">
    <location>
        <begin position="12"/>
        <end position="17"/>
    </location>
    <ligand>
        <name>ATP</name>
        <dbReference type="ChEBI" id="CHEBI:30616"/>
    </ligand>
</feature>
<comment type="caution">
    <text evidence="9">The sequence shown here is derived from an EMBL/GenBank/DDBJ whole genome shotgun (WGS) entry which is preliminary data.</text>
</comment>
<dbReference type="Pfam" id="PF06071">
    <property type="entry name" value="YchF-GTPase_C"/>
    <property type="match status" value="1"/>
</dbReference>
<dbReference type="InterPro" id="IPR004396">
    <property type="entry name" value="ATPase_YchF/OLA1"/>
</dbReference>
<comment type="cofactor">
    <cofactor evidence="1">
        <name>Mg(2+)</name>
        <dbReference type="ChEBI" id="CHEBI:18420"/>
    </cofactor>
</comment>
<dbReference type="InterPro" id="IPR041706">
    <property type="entry name" value="YchF_N"/>
</dbReference>
<gene>
    <name evidence="6 9" type="primary">ychF</name>
    <name evidence="9" type="ORF">GJ668_10320</name>
</gene>
<dbReference type="SUPFAM" id="SSF52540">
    <property type="entry name" value="P-loop containing nucleoside triphosphate hydrolases"/>
    <property type="match status" value="1"/>
</dbReference>
<dbReference type="InterPro" id="IPR031167">
    <property type="entry name" value="G_OBG"/>
</dbReference>
<sequence length="363" mass="39216">MGFKCGIVGLPNVGKSTLFNALTKAAIAAENYPFCTIDPNVGVVPLPDPRLDVIAGITKPQKVLPTSMQFVDIAGLVAGASKGEGLGNKFLANIRETDAIAHVVRCFENDDVVHVAGKVDPLGDIEVINTELALADLESVGKALDRAQRAAKTGDKQILKRKEILERAQAQLDAGQPIRALGLDDDALDELRDLFLLTAKPTMYIANVSEDGFENNPLLDRVRALAEAEGAVVVPVCAAIEAEILELDDEARDEFLADLGLDEPGLNRVVRAGYRLLGLETYFTAGPKEVRAWTIPKQSKAPQAAAVIHTDFERGFIRAEVIAYEDFVACKGEQGAKEAGKLRSEGKEYVVQDGDIIHFRFNV</sequence>
<dbReference type="PIRSF" id="PIRSF006641">
    <property type="entry name" value="CHP00092"/>
    <property type="match status" value="1"/>
</dbReference>
<comment type="similarity">
    <text evidence="6">Belongs to the TRAFAC class OBG-HflX-like GTPase superfamily. OBG GTPase family. YchF/OLA1 subfamily.</text>
</comment>
<dbReference type="EMBL" id="WNKT01000019">
    <property type="protein sequence ID" value="MTW21488.1"/>
    <property type="molecule type" value="Genomic_DNA"/>
</dbReference>
<evidence type="ECO:0000256" key="2">
    <source>
        <dbReference type="ARBA" id="ARBA00022723"/>
    </source>
</evidence>
<dbReference type="GO" id="GO:0005525">
    <property type="term" value="F:GTP binding"/>
    <property type="evidence" value="ECO:0007669"/>
    <property type="project" value="InterPro"/>
</dbReference>
<reference evidence="9 10" key="1">
    <citation type="submission" date="2019-11" db="EMBL/GenBank/DDBJ databases">
        <title>Whole-genome sequence of the anaerobic purple sulfur bacterium Allochromatium palmeri DSM 15591.</title>
        <authorList>
            <person name="Kyndt J.A."/>
            <person name="Meyer T.E."/>
        </authorList>
    </citation>
    <scope>NUCLEOTIDE SEQUENCE [LARGE SCALE GENOMIC DNA]</scope>
    <source>
        <strain evidence="9 10">DSM 15591</strain>
    </source>
</reference>
<dbReference type="InterPro" id="IPR023192">
    <property type="entry name" value="TGS-like_dom_sf"/>
</dbReference>
<comment type="function">
    <text evidence="6">ATPase that binds to both the 70S ribosome and the 50S ribosomal subunit in a nucleotide-independent manner.</text>
</comment>
<evidence type="ECO:0000256" key="5">
    <source>
        <dbReference type="ARBA" id="ARBA00022842"/>
    </source>
</evidence>
<dbReference type="InterPro" id="IPR012676">
    <property type="entry name" value="TGS-like"/>
</dbReference>
<keyword evidence="2" id="KW-0479">Metal-binding</keyword>
<dbReference type="InterPro" id="IPR012675">
    <property type="entry name" value="Beta-grasp_dom_sf"/>
</dbReference>
<organism evidence="9 10">
    <name type="scientific">Allochromatium palmeri</name>
    <dbReference type="NCBI Taxonomy" id="231048"/>
    <lineage>
        <taxon>Bacteria</taxon>
        <taxon>Pseudomonadati</taxon>
        <taxon>Pseudomonadota</taxon>
        <taxon>Gammaproteobacteria</taxon>
        <taxon>Chromatiales</taxon>
        <taxon>Chromatiaceae</taxon>
        <taxon>Allochromatium</taxon>
    </lineage>
</organism>
<dbReference type="Gene3D" id="3.40.50.300">
    <property type="entry name" value="P-loop containing nucleotide triphosphate hydrolases"/>
    <property type="match status" value="1"/>
</dbReference>
<keyword evidence="9" id="KW-0378">Hydrolase</keyword>
<dbReference type="OrthoDB" id="9810373at2"/>
<keyword evidence="5" id="KW-0460">Magnesium</keyword>
<dbReference type="CDD" id="cd01900">
    <property type="entry name" value="YchF"/>
    <property type="match status" value="1"/>
</dbReference>
<evidence type="ECO:0000259" key="7">
    <source>
        <dbReference type="PROSITE" id="PS51710"/>
    </source>
</evidence>
<protein>
    <recommendedName>
        <fullName evidence="6">Ribosome-binding ATPase YchF</fullName>
    </recommendedName>
</protein>
<keyword evidence="3 6" id="KW-0547">Nucleotide-binding</keyword>
<dbReference type="FunFam" id="1.10.150.300:FF:000001">
    <property type="entry name" value="Ribosome-binding ATPase YchF"/>
    <property type="match status" value="1"/>
</dbReference>
<dbReference type="GO" id="GO:0043023">
    <property type="term" value="F:ribosomal large subunit binding"/>
    <property type="evidence" value="ECO:0007669"/>
    <property type="project" value="UniProtKB-UniRule"/>
</dbReference>
<dbReference type="GO" id="GO:0005524">
    <property type="term" value="F:ATP binding"/>
    <property type="evidence" value="ECO:0007669"/>
    <property type="project" value="UniProtKB-UniRule"/>
</dbReference>
<dbReference type="NCBIfam" id="TIGR00092">
    <property type="entry name" value="redox-regulated ATPase YchF"/>
    <property type="match status" value="1"/>
</dbReference>
<dbReference type="Gene3D" id="3.10.20.30">
    <property type="match status" value="1"/>
</dbReference>
<evidence type="ECO:0000256" key="3">
    <source>
        <dbReference type="ARBA" id="ARBA00022741"/>
    </source>
</evidence>
<dbReference type="PROSITE" id="PS51710">
    <property type="entry name" value="G_OBG"/>
    <property type="match status" value="1"/>
</dbReference>
<dbReference type="SUPFAM" id="SSF81271">
    <property type="entry name" value="TGS-like"/>
    <property type="match status" value="1"/>
</dbReference>
<proteinExistence type="inferred from homology"/>
<dbReference type="InterPro" id="IPR013029">
    <property type="entry name" value="YchF_C"/>
</dbReference>
<dbReference type="InterPro" id="IPR027417">
    <property type="entry name" value="P-loop_NTPase"/>
</dbReference>
<dbReference type="PANTHER" id="PTHR23305">
    <property type="entry name" value="OBG GTPASE FAMILY"/>
    <property type="match status" value="1"/>
</dbReference>
<dbReference type="GO" id="GO:0005737">
    <property type="term" value="C:cytoplasm"/>
    <property type="evidence" value="ECO:0007669"/>
    <property type="project" value="TreeGrafter"/>
</dbReference>
<dbReference type="RefSeq" id="WP_155450073.1">
    <property type="nucleotide sequence ID" value="NZ_WNKT01000019.1"/>
</dbReference>
<dbReference type="FunFam" id="3.10.20.30:FF:000001">
    <property type="entry name" value="Ribosome-binding ATPase YchF"/>
    <property type="match status" value="1"/>
</dbReference>
<feature type="domain" description="OBG-type G" evidence="7">
    <location>
        <begin position="3"/>
        <end position="256"/>
    </location>
</feature>
<dbReference type="AlphaFoldDB" id="A0A6N8EDY5"/>
<dbReference type="CDD" id="cd04867">
    <property type="entry name" value="TGS_YchF_OLA1"/>
    <property type="match status" value="1"/>
</dbReference>
<evidence type="ECO:0000259" key="8">
    <source>
        <dbReference type="PROSITE" id="PS51880"/>
    </source>
</evidence>
<evidence type="ECO:0000256" key="6">
    <source>
        <dbReference type="HAMAP-Rule" id="MF_00944"/>
    </source>
</evidence>
<dbReference type="PROSITE" id="PS51880">
    <property type="entry name" value="TGS"/>
    <property type="match status" value="1"/>
</dbReference>
<dbReference type="PRINTS" id="PR00326">
    <property type="entry name" value="GTP1OBG"/>
</dbReference>
<dbReference type="HAMAP" id="MF_00944">
    <property type="entry name" value="YchF_OLA1_ATPase"/>
    <property type="match status" value="1"/>
</dbReference>
<evidence type="ECO:0000256" key="4">
    <source>
        <dbReference type="ARBA" id="ARBA00022840"/>
    </source>
</evidence>
<keyword evidence="10" id="KW-1185">Reference proteome</keyword>
<evidence type="ECO:0000313" key="10">
    <source>
        <dbReference type="Proteomes" id="UP000434044"/>
    </source>
</evidence>
<dbReference type="InterPro" id="IPR004095">
    <property type="entry name" value="TGS"/>
</dbReference>
<evidence type="ECO:0000313" key="9">
    <source>
        <dbReference type="EMBL" id="MTW21488.1"/>
    </source>
</evidence>
<keyword evidence="4 6" id="KW-0067">ATP-binding</keyword>
<dbReference type="InterPro" id="IPR006073">
    <property type="entry name" value="GTP-bd"/>
</dbReference>
<dbReference type="Proteomes" id="UP000434044">
    <property type="component" value="Unassembled WGS sequence"/>
</dbReference>
<feature type="domain" description="TGS" evidence="8">
    <location>
        <begin position="278"/>
        <end position="361"/>
    </location>
</feature>
<name>A0A6N8EDY5_9GAMM</name>
<dbReference type="Gene3D" id="1.10.150.300">
    <property type="entry name" value="TGS-like domain"/>
    <property type="match status" value="1"/>
</dbReference>